<dbReference type="InterPro" id="IPR001307">
    <property type="entry name" value="Thiosulphate_STrfase_CS"/>
</dbReference>
<organism evidence="4 5">
    <name type="scientific">Actinomadura logoneensis</name>
    <dbReference type="NCBI Taxonomy" id="2293572"/>
    <lineage>
        <taxon>Bacteria</taxon>
        <taxon>Bacillati</taxon>
        <taxon>Actinomycetota</taxon>
        <taxon>Actinomycetes</taxon>
        <taxon>Streptosporangiales</taxon>
        <taxon>Thermomonosporaceae</taxon>
        <taxon>Actinomadura</taxon>
    </lineage>
</organism>
<evidence type="ECO:0000256" key="2">
    <source>
        <dbReference type="ARBA" id="ARBA00022737"/>
    </source>
</evidence>
<sequence length="275" mass="28705">MLERLLKRGEPAPVLLDVRWRLGGPPGVEAYRKGHLPGAVFVDLDRDVAGPPGPNGRHPLPEPADFEAAMRRAGVSGDRPVVVYDGADSTAAARLWWTLRYFGHQNVRVLDGGYHAWTTAGHPVETADAEGEEGVAAEPGDFTARPGSLPVLDAAGAESLAKAGVLLDARASERYRGEVEPIDPVAGHIPGAVNAPTLGNVGVDGRFLPAELLRERFAQLGATDAVDVGAYCGSGVTAAHEILALHLAGIPAALYVGSWSAWVADPTNPVATGES</sequence>
<dbReference type="PANTHER" id="PTHR11364:SF27">
    <property type="entry name" value="SULFURTRANSFERASE"/>
    <property type="match status" value="1"/>
</dbReference>
<dbReference type="AlphaFoldDB" id="A0A372JLS0"/>
<dbReference type="EMBL" id="QURH01000247">
    <property type="protein sequence ID" value="RFU40967.1"/>
    <property type="molecule type" value="Genomic_DNA"/>
</dbReference>
<dbReference type="InterPro" id="IPR001763">
    <property type="entry name" value="Rhodanese-like_dom"/>
</dbReference>
<dbReference type="CDD" id="cd01449">
    <property type="entry name" value="TST_Repeat_2"/>
    <property type="match status" value="1"/>
</dbReference>
<feature type="domain" description="Rhodanese" evidence="3">
    <location>
        <begin position="9"/>
        <end position="126"/>
    </location>
</feature>
<dbReference type="InterPro" id="IPR045078">
    <property type="entry name" value="TST/MPST-like"/>
</dbReference>
<dbReference type="Proteomes" id="UP000261811">
    <property type="component" value="Unassembled WGS sequence"/>
</dbReference>
<proteinExistence type="predicted"/>
<evidence type="ECO:0000313" key="5">
    <source>
        <dbReference type="Proteomes" id="UP000261811"/>
    </source>
</evidence>
<dbReference type="CDD" id="cd01448">
    <property type="entry name" value="TST_Repeat_1"/>
    <property type="match status" value="1"/>
</dbReference>
<keyword evidence="2" id="KW-0677">Repeat</keyword>
<reference evidence="4 5" key="1">
    <citation type="submission" date="2018-08" db="EMBL/GenBank/DDBJ databases">
        <title>Actinomadura jelena sp. nov., a novel Actinomycete isolated from soil in Chad.</title>
        <authorList>
            <person name="Shi L."/>
        </authorList>
    </citation>
    <scope>NUCLEOTIDE SEQUENCE [LARGE SCALE GENOMIC DNA]</scope>
    <source>
        <strain evidence="4 5">NEAU-G17</strain>
    </source>
</reference>
<dbReference type="GO" id="GO:0004792">
    <property type="term" value="F:thiosulfate-cyanide sulfurtransferase activity"/>
    <property type="evidence" value="ECO:0007669"/>
    <property type="project" value="InterPro"/>
</dbReference>
<dbReference type="Gene3D" id="3.40.250.10">
    <property type="entry name" value="Rhodanese-like domain"/>
    <property type="match status" value="2"/>
</dbReference>
<dbReference type="Pfam" id="PF00581">
    <property type="entry name" value="Rhodanese"/>
    <property type="match status" value="2"/>
</dbReference>
<accession>A0A372JLS0</accession>
<evidence type="ECO:0000259" key="3">
    <source>
        <dbReference type="PROSITE" id="PS50206"/>
    </source>
</evidence>
<keyword evidence="1 4" id="KW-0808">Transferase</keyword>
<dbReference type="OrthoDB" id="9781034at2"/>
<feature type="domain" description="Rhodanese" evidence="3">
    <location>
        <begin position="160"/>
        <end position="271"/>
    </location>
</feature>
<evidence type="ECO:0000313" key="4">
    <source>
        <dbReference type="EMBL" id="RFU40967.1"/>
    </source>
</evidence>
<evidence type="ECO:0000256" key="1">
    <source>
        <dbReference type="ARBA" id="ARBA00022679"/>
    </source>
</evidence>
<dbReference type="RefSeq" id="WP_117357994.1">
    <property type="nucleotide sequence ID" value="NZ_QURH01000247.1"/>
</dbReference>
<comment type="caution">
    <text evidence="4">The sequence shown here is derived from an EMBL/GenBank/DDBJ whole genome shotgun (WGS) entry which is preliminary data.</text>
</comment>
<name>A0A372JLS0_9ACTN</name>
<gene>
    <name evidence="4" type="ORF">DZF91_14490</name>
</gene>
<dbReference type="PROSITE" id="PS50206">
    <property type="entry name" value="RHODANESE_3"/>
    <property type="match status" value="2"/>
</dbReference>
<dbReference type="PANTHER" id="PTHR11364">
    <property type="entry name" value="THIOSULFATE SULFERTANSFERASE"/>
    <property type="match status" value="1"/>
</dbReference>
<dbReference type="SUPFAM" id="SSF52821">
    <property type="entry name" value="Rhodanese/Cell cycle control phosphatase"/>
    <property type="match status" value="2"/>
</dbReference>
<keyword evidence="5" id="KW-1185">Reference proteome</keyword>
<dbReference type="SMART" id="SM00450">
    <property type="entry name" value="RHOD"/>
    <property type="match status" value="2"/>
</dbReference>
<dbReference type="InterPro" id="IPR036873">
    <property type="entry name" value="Rhodanese-like_dom_sf"/>
</dbReference>
<dbReference type="PROSITE" id="PS00380">
    <property type="entry name" value="RHODANESE_1"/>
    <property type="match status" value="1"/>
</dbReference>
<protein>
    <submittedName>
        <fullName evidence="4">Sulfurtransferase</fullName>
    </submittedName>
</protein>